<dbReference type="InterPro" id="IPR042070">
    <property type="entry name" value="PucR_C-HTH_sf"/>
</dbReference>
<dbReference type="Gene3D" id="1.10.10.2840">
    <property type="entry name" value="PucR C-terminal helix-turn-helix domain"/>
    <property type="match status" value="1"/>
</dbReference>
<feature type="domain" description="PucR C-terminal helix-turn-helix" evidence="1">
    <location>
        <begin position="364"/>
        <end position="413"/>
    </location>
</feature>
<protein>
    <submittedName>
        <fullName evidence="3">Helix-turn-helix domain-containing protein</fullName>
    </submittedName>
</protein>
<organism evidence="3">
    <name type="scientific">Gulosibacter sediminis</name>
    <dbReference type="NCBI Taxonomy" id="1729695"/>
    <lineage>
        <taxon>Bacteria</taxon>
        <taxon>Bacillati</taxon>
        <taxon>Actinomycetota</taxon>
        <taxon>Actinomycetes</taxon>
        <taxon>Micrococcales</taxon>
        <taxon>Microbacteriaceae</taxon>
        <taxon>Gulosibacter</taxon>
    </lineage>
</organism>
<sequence length="416" mass="45265">MMQDTPAQPDQSPTPVAKAEFPELAEAAGIATIDFANWPQPGDRRRWRELLGRVEAEHLAERYLVAVREVPEYRDPRIPLSEIRRIAYLSFDALLATLTAGDASQLIAIADEVGATRARAQIPMASLMTAIRLDFALIWNEIVTVSAPEDADLLLRHSMLVWRVVDTYARATQESYLDEVRRQSDLAALARRALITELFQSPPPPPERCASIATELGILPEATLTVAVATGGSVSALSTAVTHLERIGLEVFTNFSGQSLLAFFSQRGVPARVVQDALAELREVELGLIAEVDGFAGLHDAAELASALGGLAEPGTGRALTPARDWAKLLRRHLEERRLSIADDIAAALADCGVAERGNLESAVRAYLRCGNVAEAASETFCHRNTLTNRLNRFHELTGVDVTVPEQAARVVLSWA</sequence>
<name>A0ABY4MZU5_9MICO</name>
<accession>A0ABY4MZU5</accession>
<dbReference type="InterPro" id="IPR051448">
    <property type="entry name" value="CdaR-like_regulators"/>
</dbReference>
<dbReference type="EMBL" id="CP097160">
    <property type="protein sequence ID" value="UQN14707.1"/>
    <property type="molecule type" value="Genomic_DNA"/>
</dbReference>
<evidence type="ECO:0000259" key="1">
    <source>
        <dbReference type="Pfam" id="PF13556"/>
    </source>
</evidence>
<dbReference type="Pfam" id="PF13556">
    <property type="entry name" value="HTH_30"/>
    <property type="match status" value="1"/>
</dbReference>
<evidence type="ECO:0000313" key="3">
    <source>
        <dbReference type="EMBL" id="UQN14707.1"/>
    </source>
</evidence>
<dbReference type="InterPro" id="IPR025736">
    <property type="entry name" value="PucR_C-HTH_dom"/>
</dbReference>
<dbReference type="Pfam" id="PF14361">
    <property type="entry name" value="RsbRD_N"/>
    <property type="match status" value="1"/>
</dbReference>
<dbReference type="InterPro" id="IPR025751">
    <property type="entry name" value="RsbRD_N_dom"/>
</dbReference>
<reference evidence="3" key="1">
    <citation type="submission" date="2022-05" db="EMBL/GenBank/DDBJ databases">
        <title>Complete genome sequence of toluene-degrading Gulosibacter sediminis strain ACHW.36C.</title>
        <authorList>
            <person name="Wai A.C."/>
            <person name="Lai G.K."/>
            <person name="Griffin S.D."/>
            <person name="Leung F.C."/>
        </authorList>
    </citation>
    <scope>NUCLEOTIDE SEQUENCE [LARGE SCALE GENOMIC DNA]</scope>
    <source>
        <strain evidence="3">ACHW.36C</strain>
    </source>
</reference>
<feature type="domain" description="RsbT co-antagonist protein RsbRD N-terminal" evidence="2">
    <location>
        <begin position="66"/>
        <end position="185"/>
    </location>
</feature>
<dbReference type="PANTHER" id="PTHR33744">
    <property type="entry name" value="CARBOHYDRATE DIACID REGULATOR"/>
    <property type="match status" value="1"/>
</dbReference>
<gene>
    <name evidence="3" type="ORF">M3M28_11790</name>
</gene>
<evidence type="ECO:0000259" key="2">
    <source>
        <dbReference type="Pfam" id="PF14361"/>
    </source>
</evidence>
<proteinExistence type="predicted"/>
<dbReference type="PANTHER" id="PTHR33744:SF17">
    <property type="entry name" value="CONSERVED PROTEIN"/>
    <property type="match status" value="1"/>
</dbReference>